<keyword evidence="6 11" id="KW-0418">Kinase</keyword>
<dbReference type="GO" id="GO:0005829">
    <property type="term" value="C:cytosol"/>
    <property type="evidence" value="ECO:0007669"/>
    <property type="project" value="TreeGrafter"/>
</dbReference>
<keyword evidence="7 11" id="KW-0067">ATP-binding</keyword>
<evidence type="ECO:0000259" key="12">
    <source>
        <dbReference type="Pfam" id="PF00294"/>
    </source>
</evidence>
<dbReference type="HOGENOM" id="CLU_050013_0_2_0"/>
<dbReference type="PANTHER" id="PTHR46566:SF5">
    <property type="entry name" value="1-PHOSPHOFRUCTOKINASE"/>
    <property type="match status" value="1"/>
</dbReference>
<evidence type="ECO:0000256" key="11">
    <source>
        <dbReference type="RuleBase" id="RU369061"/>
    </source>
</evidence>
<dbReference type="NCBIfam" id="TIGR03168">
    <property type="entry name" value="1-PFK"/>
    <property type="match status" value="1"/>
</dbReference>
<dbReference type="AlphaFoldDB" id="A0A0S6W2W6"/>
<dbReference type="GO" id="GO:0044281">
    <property type="term" value="P:small molecule metabolic process"/>
    <property type="evidence" value="ECO:0007669"/>
    <property type="project" value="UniProtKB-ARBA"/>
</dbReference>
<dbReference type="InterPro" id="IPR017583">
    <property type="entry name" value="Tagatose/fructose_Pkinase"/>
</dbReference>
<dbReference type="EC" id="2.7.1.56" evidence="2 11"/>
<dbReference type="PROSITE" id="PS00584">
    <property type="entry name" value="PFKB_KINASES_2"/>
    <property type="match status" value="1"/>
</dbReference>
<name>A0A0S6W2W6_9BACT</name>
<dbReference type="GO" id="GO:0008662">
    <property type="term" value="F:1-phosphofructokinase activity"/>
    <property type="evidence" value="ECO:0007669"/>
    <property type="project" value="UniProtKB-UniRule"/>
</dbReference>
<organism evidence="13">
    <name type="scientific">Candidatus Moduliflexus flocculans</name>
    <dbReference type="NCBI Taxonomy" id="1499966"/>
    <lineage>
        <taxon>Bacteria</taxon>
        <taxon>Candidatus Moduliflexota</taxon>
        <taxon>Candidatus Moduliflexia</taxon>
        <taxon>Candidatus Moduliflexales</taxon>
        <taxon>Candidatus Moduliflexaceae</taxon>
    </lineage>
</organism>
<dbReference type="Gene3D" id="3.40.1190.20">
    <property type="match status" value="1"/>
</dbReference>
<feature type="domain" description="Carbohydrate kinase PfkB" evidence="12">
    <location>
        <begin position="13"/>
        <end position="296"/>
    </location>
</feature>
<evidence type="ECO:0000256" key="1">
    <source>
        <dbReference type="ARBA" id="ARBA00010688"/>
    </source>
</evidence>
<dbReference type="CDD" id="cd01164">
    <property type="entry name" value="FruK_PfkB_like"/>
    <property type="match status" value="1"/>
</dbReference>
<dbReference type="EMBL" id="DF820459">
    <property type="protein sequence ID" value="GAK52706.1"/>
    <property type="molecule type" value="Genomic_DNA"/>
</dbReference>
<dbReference type="InterPro" id="IPR002173">
    <property type="entry name" value="Carboh/pur_kinase_PfkB_CS"/>
</dbReference>
<dbReference type="PIRSF" id="PIRSF000535">
    <property type="entry name" value="1PFK/6PFK/LacC"/>
    <property type="match status" value="1"/>
</dbReference>
<evidence type="ECO:0000256" key="4">
    <source>
        <dbReference type="ARBA" id="ARBA00022679"/>
    </source>
</evidence>
<evidence type="ECO:0000256" key="6">
    <source>
        <dbReference type="ARBA" id="ARBA00022777"/>
    </source>
</evidence>
<gene>
    <name evidence="13" type="ORF">U14_03961</name>
</gene>
<comment type="similarity">
    <text evidence="1 11">Belongs to the carbohydrate kinase PfkB family.</text>
</comment>
<evidence type="ECO:0000256" key="7">
    <source>
        <dbReference type="ARBA" id="ARBA00022840"/>
    </source>
</evidence>
<evidence type="ECO:0000256" key="10">
    <source>
        <dbReference type="PIRNR" id="PIRNR000535"/>
    </source>
</evidence>
<dbReference type="FunFam" id="3.40.1190.20:FF:000001">
    <property type="entry name" value="Phosphofructokinase"/>
    <property type="match status" value="1"/>
</dbReference>
<dbReference type="InterPro" id="IPR022463">
    <property type="entry name" value="1-PFruKinase"/>
</dbReference>
<dbReference type="InterPro" id="IPR011611">
    <property type="entry name" value="PfkB_dom"/>
</dbReference>
<protein>
    <recommendedName>
        <fullName evidence="3 11">1-phosphofructokinase</fullName>
        <shortName evidence="11">Fru1PK</shortName>
        <ecNumber evidence="2 11">2.7.1.56</ecNumber>
    </recommendedName>
    <alternativeName>
        <fullName evidence="8 11">Fructose 1-phosphate kinase</fullName>
    </alternativeName>
</protein>
<evidence type="ECO:0000313" key="13">
    <source>
        <dbReference type="EMBL" id="GAK52706.1"/>
    </source>
</evidence>
<dbReference type="STRING" id="1499966.U14_03961"/>
<keyword evidence="14" id="KW-1185">Reference proteome</keyword>
<reference evidence="13" key="1">
    <citation type="journal article" date="2015" name="PeerJ">
        <title>First genomic representation of candidate bacterial phylum KSB3 points to enhanced environmental sensing as a trigger of wastewater bulking.</title>
        <authorList>
            <person name="Sekiguchi Y."/>
            <person name="Ohashi A."/>
            <person name="Parks D.H."/>
            <person name="Yamauchi T."/>
            <person name="Tyson G.W."/>
            <person name="Hugenholtz P."/>
        </authorList>
    </citation>
    <scope>NUCLEOTIDE SEQUENCE [LARGE SCALE GENOMIC DNA]</scope>
</reference>
<dbReference type="InterPro" id="IPR029056">
    <property type="entry name" value="Ribokinase-like"/>
</dbReference>
<comment type="catalytic activity">
    <reaction evidence="9 11">
        <text>beta-D-fructose 1-phosphate + ATP = beta-D-fructose 1,6-bisphosphate + ADP + H(+)</text>
        <dbReference type="Rhea" id="RHEA:14213"/>
        <dbReference type="ChEBI" id="CHEBI:15378"/>
        <dbReference type="ChEBI" id="CHEBI:30616"/>
        <dbReference type="ChEBI" id="CHEBI:32966"/>
        <dbReference type="ChEBI" id="CHEBI:138881"/>
        <dbReference type="ChEBI" id="CHEBI:456216"/>
        <dbReference type="EC" id="2.7.1.56"/>
    </reaction>
</comment>
<dbReference type="PROSITE" id="PS00583">
    <property type="entry name" value="PFKB_KINASES_1"/>
    <property type="match status" value="1"/>
</dbReference>
<evidence type="ECO:0000256" key="2">
    <source>
        <dbReference type="ARBA" id="ARBA00012131"/>
    </source>
</evidence>
<dbReference type="Pfam" id="PF00294">
    <property type="entry name" value="PfkB"/>
    <property type="match status" value="1"/>
</dbReference>
<evidence type="ECO:0000256" key="5">
    <source>
        <dbReference type="ARBA" id="ARBA00022741"/>
    </source>
</evidence>
<evidence type="ECO:0000256" key="8">
    <source>
        <dbReference type="ARBA" id="ARBA00032802"/>
    </source>
</evidence>
<evidence type="ECO:0000256" key="3">
    <source>
        <dbReference type="ARBA" id="ARBA00013596"/>
    </source>
</evidence>
<comment type="function">
    <text evidence="11">Catalyzes the ATP-dependent phosphorylation of fructose-l-phosphate to fructose-l,6-bisphosphate.</text>
</comment>
<evidence type="ECO:0000313" key="14">
    <source>
        <dbReference type="Proteomes" id="UP000030700"/>
    </source>
</evidence>
<dbReference type="SUPFAM" id="SSF53613">
    <property type="entry name" value="Ribokinase-like"/>
    <property type="match status" value="1"/>
</dbReference>
<keyword evidence="4 10" id="KW-0808">Transferase</keyword>
<sequence>MSDQVRIATVTLNPAIDQTIFIPNFQAGKVNRVSRAQSNAGGKGVNVASFLADFGFDISVTGFLGAENPHLFERLFSQKQIEDCFVRIAGLTRTGIKIINDVTQETTDINFPGETPNAENVRTLFQAIEMLAADCQWFVLAGSIPAGVDPNIYADLIEAITRKGRAVALDTSGESLRRAIGRTPSLIKPNIHELEELTGTPLTTQAEVLQAAQRLLDGGIECVIISMGADGAIFMTAQERILATPPSVPVLSTVGAGDAMVSGMVAGRIRQLPLAECARLATAFSLSAISRVEAGLPDMATLNTFKEQVVITTL</sequence>
<dbReference type="PANTHER" id="PTHR46566">
    <property type="entry name" value="1-PHOSPHOFRUCTOKINASE-RELATED"/>
    <property type="match status" value="1"/>
</dbReference>
<dbReference type="Proteomes" id="UP000030700">
    <property type="component" value="Unassembled WGS sequence"/>
</dbReference>
<dbReference type="GO" id="GO:0005524">
    <property type="term" value="F:ATP binding"/>
    <property type="evidence" value="ECO:0007669"/>
    <property type="project" value="UniProtKB-UniRule"/>
</dbReference>
<dbReference type="GO" id="GO:0016052">
    <property type="term" value="P:carbohydrate catabolic process"/>
    <property type="evidence" value="ECO:0007669"/>
    <property type="project" value="UniProtKB-ARBA"/>
</dbReference>
<accession>A0A0S6W2W6</accession>
<keyword evidence="5 11" id="KW-0547">Nucleotide-binding</keyword>
<proteinExistence type="inferred from homology"/>
<evidence type="ECO:0000256" key="9">
    <source>
        <dbReference type="ARBA" id="ARBA00047745"/>
    </source>
</evidence>
<dbReference type="NCBIfam" id="TIGR03828">
    <property type="entry name" value="pfkB"/>
    <property type="match status" value="1"/>
</dbReference>